<sequence length="655" mass="74601">MRVSRRPFSFGLFVDPQPAKHSSIYNKRELYLQNTYVYTDGSHYFGNTAHVIPVPVKAVQTKDQCLPNQRLFLKALKQIVSTNGENNVSRRKKNTDAAKAFNALRNLTFSRDKTNDTEALEFYAAVSAEYRNHPFYVRLVSCLMKDCSNCDRLDLSEAVFAKYVREATAKGDNSPHHIIVWNTLIKIYVKKGMVKKATKVYEMMSSYKQMPDVVTHKILLNAMSKTKNLDFAFAILERMLFIKRTLNAASLNTLIQACLAMNDNESKKRADFVIDAIRRLKLGPNGQTFVILLRHCTELAKLDELWSLIIDAGYQTDHTTQVEFMKACRRLSFNASSMNHREGFVKCFDYFLRMREVSSSDDVAVGVYNELIEACGHYGNVQGGTRLIREMWENNLEPRLRVYKCILNAFGRSHEIFSEQEKVNLIERNLFFATLPGIIFRLRNEIMPMWLLNTILMAVGRLGDAHVMMNLYNMIVCRDLGYRTESASIEGLIASRLGAVSVDISLANSFINAMSSEQLRSSVLSIFYRLPRSLVPNNRTIKYLFSSIRSANDVQSLFTPYCVAIASRPMNISLDELQETLYDVVYKISPGRTNVNWSDGYAGGGLLKSKTEFSRDTVLRTITKCISREIIHIQQSTGIDECLDLLDGYNKMGAN</sequence>
<dbReference type="InterPro" id="IPR002885">
    <property type="entry name" value="PPR_rpt"/>
</dbReference>
<dbReference type="EMBL" id="CAJVPI010000551">
    <property type="protein sequence ID" value="CAG8549348.1"/>
    <property type="molecule type" value="Genomic_DNA"/>
</dbReference>
<dbReference type="Pfam" id="PF13812">
    <property type="entry name" value="PPR_3"/>
    <property type="match status" value="1"/>
</dbReference>
<keyword evidence="2" id="KW-0677">Repeat</keyword>
<organism evidence="6 7">
    <name type="scientific">Paraglomus brasilianum</name>
    <dbReference type="NCBI Taxonomy" id="144538"/>
    <lineage>
        <taxon>Eukaryota</taxon>
        <taxon>Fungi</taxon>
        <taxon>Fungi incertae sedis</taxon>
        <taxon>Mucoromycota</taxon>
        <taxon>Glomeromycotina</taxon>
        <taxon>Glomeromycetes</taxon>
        <taxon>Paraglomerales</taxon>
        <taxon>Paraglomeraceae</taxon>
        <taxon>Paraglomus</taxon>
    </lineage>
</organism>
<evidence type="ECO:0000313" key="7">
    <source>
        <dbReference type="Proteomes" id="UP000789739"/>
    </source>
</evidence>
<comment type="subunit">
    <text evidence="4">Binds to mitochondrial small subunit 15S rRNA.</text>
</comment>
<protein>
    <submittedName>
        <fullName evidence="6">8192_t:CDS:1</fullName>
    </submittedName>
</protein>
<dbReference type="NCBIfam" id="TIGR00756">
    <property type="entry name" value="PPR"/>
    <property type="match status" value="2"/>
</dbReference>
<keyword evidence="7" id="KW-1185">Reference proteome</keyword>
<comment type="caution">
    <text evidence="6">The sequence shown here is derived from an EMBL/GenBank/DDBJ whole genome shotgun (WGS) entry which is preliminary data.</text>
</comment>
<comment type="function">
    <text evidence="3">Regulates mitochondrial small subunit maturation by controlling 15S rRNA 5'-end processing. Localizes to the 5' precursor of the 15S rRNA in a position that is subsequently occupied by mS47 in the mature yeast mtSSU. Uses structure and sequence-specific RNA recognition, binding to a single-stranded region of the precursor and specifically recognizing bases -6 to -1. The exchange of Ccm1 for mS47 is coupled to the irreversible removal of precursor rRNA that is accompanied by conformational changes of the mitoribosomal proteins uS5m and mS26. These conformational changes signal completion of 5'-end rRNA processing through protection of the mature 5'-end of the 15S rRNA and stabilization of mS47. The removal of the 5' precursor together with the dissociation of Ccm1 may be catalyzed by the 5'-3' exoribonuclease Pet127. Involved in the specific removal of group I introns in mitochondrial encoded transcripts.</text>
</comment>
<feature type="repeat" description="PPR" evidence="5">
    <location>
        <begin position="364"/>
        <end position="398"/>
    </location>
</feature>
<reference evidence="6" key="1">
    <citation type="submission" date="2021-06" db="EMBL/GenBank/DDBJ databases">
        <authorList>
            <person name="Kallberg Y."/>
            <person name="Tangrot J."/>
            <person name="Rosling A."/>
        </authorList>
    </citation>
    <scope>NUCLEOTIDE SEQUENCE</scope>
    <source>
        <strain evidence="6">BR232B</strain>
    </source>
</reference>
<dbReference type="Proteomes" id="UP000789739">
    <property type="component" value="Unassembled WGS sequence"/>
</dbReference>
<dbReference type="PANTHER" id="PTHR47447">
    <property type="entry name" value="OS03G0856100 PROTEIN"/>
    <property type="match status" value="1"/>
</dbReference>
<dbReference type="AlphaFoldDB" id="A0A9N9B0P2"/>
<dbReference type="Pfam" id="PF13041">
    <property type="entry name" value="PPR_2"/>
    <property type="match status" value="1"/>
</dbReference>
<evidence type="ECO:0000313" key="6">
    <source>
        <dbReference type="EMBL" id="CAG8549348.1"/>
    </source>
</evidence>
<evidence type="ECO:0000256" key="3">
    <source>
        <dbReference type="ARBA" id="ARBA00044493"/>
    </source>
</evidence>
<dbReference type="Gene3D" id="1.25.40.10">
    <property type="entry name" value="Tetratricopeptide repeat domain"/>
    <property type="match status" value="2"/>
</dbReference>
<comment type="similarity">
    <text evidence="1">Belongs to the CCM1 family.</text>
</comment>
<proteinExistence type="inferred from homology"/>
<dbReference type="PANTHER" id="PTHR47447:SF17">
    <property type="entry name" value="OS12G0638900 PROTEIN"/>
    <property type="match status" value="1"/>
</dbReference>
<gene>
    <name evidence="6" type="ORF">PBRASI_LOCUS5002</name>
</gene>
<evidence type="ECO:0000256" key="5">
    <source>
        <dbReference type="PROSITE-ProRule" id="PRU00708"/>
    </source>
</evidence>
<evidence type="ECO:0000256" key="4">
    <source>
        <dbReference type="ARBA" id="ARBA00044511"/>
    </source>
</evidence>
<dbReference type="InterPro" id="IPR011990">
    <property type="entry name" value="TPR-like_helical_dom_sf"/>
</dbReference>
<evidence type="ECO:0000256" key="1">
    <source>
        <dbReference type="ARBA" id="ARBA00006192"/>
    </source>
</evidence>
<accession>A0A9N9B0P2</accession>
<feature type="repeat" description="PPR" evidence="5">
    <location>
        <begin position="177"/>
        <end position="211"/>
    </location>
</feature>
<name>A0A9N9B0P2_9GLOM</name>
<dbReference type="PROSITE" id="PS51375">
    <property type="entry name" value="PPR"/>
    <property type="match status" value="2"/>
</dbReference>
<evidence type="ECO:0000256" key="2">
    <source>
        <dbReference type="ARBA" id="ARBA00022737"/>
    </source>
</evidence>
<dbReference type="OrthoDB" id="185373at2759"/>